<dbReference type="AlphaFoldDB" id="A0A1F5TPI8"/>
<evidence type="ECO:0000313" key="2">
    <source>
        <dbReference type="Proteomes" id="UP000177579"/>
    </source>
</evidence>
<evidence type="ECO:0000313" key="1">
    <source>
        <dbReference type="EMBL" id="OGF40748.1"/>
    </source>
</evidence>
<name>A0A1F5TPI8_9BACT</name>
<sequence>MALKTSLLKKIDETGEKKRETLSAIKNFIRDIYEKLSKNNLEFFEITHRPKNMSFSFIKICIEENNKIYISIFLKSMLVLEQHDDQTIEKILKKLEDLSLQNINDLYSLINEKEENLEIKIC</sequence>
<protein>
    <submittedName>
        <fullName evidence="1">Uncharacterized protein</fullName>
    </submittedName>
</protein>
<dbReference type="EMBL" id="MFGO01000021">
    <property type="protein sequence ID" value="OGF40748.1"/>
    <property type="molecule type" value="Genomic_DNA"/>
</dbReference>
<organism evidence="1 2">
    <name type="scientific">Candidatus Falkowbacteria bacterium RIFOXYD2_FULL_34_120</name>
    <dbReference type="NCBI Taxonomy" id="1798007"/>
    <lineage>
        <taxon>Bacteria</taxon>
        <taxon>Candidatus Falkowiibacteriota</taxon>
    </lineage>
</organism>
<gene>
    <name evidence="1" type="ORF">A2531_06940</name>
</gene>
<dbReference type="Proteomes" id="UP000177579">
    <property type="component" value="Unassembled WGS sequence"/>
</dbReference>
<proteinExistence type="predicted"/>
<comment type="caution">
    <text evidence="1">The sequence shown here is derived from an EMBL/GenBank/DDBJ whole genome shotgun (WGS) entry which is preliminary data.</text>
</comment>
<accession>A0A1F5TPI8</accession>
<reference evidence="1 2" key="1">
    <citation type="journal article" date="2016" name="Nat. Commun.">
        <title>Thousands of microbial genomes shed light on interconnected biogeochemical processes in an aquifer system.</title>
        <authorList>
            <person name="Anantharaman K."/>
            <person name="Brown C.T."/>
            <person name="Hug L.A."/>
            <person name="Sharon I."/>
            <person name="Castelle C.J."/>
            <person name="Probst A.J."/>
            <person name="Thomas B.C."/>
            <person name="Singh A."/>
            <person name="Wilkins M.J."/>
            <person name="Karaoz U."/>
            <person name="Brodie E.L."/>
            <person name="Williams K.H."/>
            <person name="Hubbard S.S."/>
            <person name="Banfield J.F."/>
        </authorList>
    </citation>
    <scope>NUCLEOTIDE SEQUENCE [LARGE SCALE GENOMIC DNA]</scope>
</reference>